<accession>A0ABS0Y5G8</accession>
<sequence>MTAKLGTLTIGQAPRADMTPILDAVLRPDVPRIHAGVLDGLTRDEIAARFGPGDKSQLLITRLLDGTSVVIDHDATEAGAEEKVASLEAQGCTAILMLCTGTFHKLKTKSAWLLEPERLLPRSVAALVGDRQLGIIVPLPEQIESESGKWAHLERSPIYAAGSPYSDDRTAVPRAAQALRAQGAEVLLMDCMGFTHAHKDMAVEASQLPVILSNALVAKLVSELL</sequence>
<dbReference type="Proteomes" id="UP000620670">
    <property type="component" value="Unassembled WGS sequence"/>
</dbReference>
<organism evidence="1 2">
    <name type="scientific">Microvirga splendida</name>
    <dbReference type="NCBI Taxonomy" id="2795727"/>
    <lineage>
        <taxon>Bacteria</taxon>
        <taxon>Pseudomonadati</taxon>
        <taxon>Pseudomonadota</taxon>
        <taxon>Alphaproteobacteria</taxon>
        <taxon>Hyphomicrobiales</taxon>
        <taxon>Methylobacteriaceae</taxon>
        <taxon>Microvirga</taxon>
    </lineage>
</organism>
<dbReference type="RefSeq" id="WP_199050404.1">
    <property type="nucleotide sequence ID" value="NZ_JAELXT010000021.1"/>
</dbReference>
<dbReference type="Pfam" id="PF07302">
    <property type="entry name" value="AroM"/>
    <property type="match status" value="1"/>
</dbReference>
<name>A0ABS0Y5G8_9HYPH</name>
<keyword evidence="2" id="KW-1185">Reference proteome</keyword>
<dbReference type="EMBL" id="JAELXT010000021">
    <property type="protein sequence ID" value="MBJ6127175.1"/>
    <property type="molecule type" value="Genomic_DNA"/>
</dbReference>
<evidence type="ECO:0000313" key="2">
    <source>
        <dbReference type="Proteomes" id="UP000620670"/>
    </source>
</evidence>
<comment type="caution">
    <text evidence="1">The sequence shown here is derived from an EMBL/GenBank/DDBJ whole genome shotgun (WGS) entry which is preliminary data.</text>
</comment>
<proteinExistence type="predicted"/>
<evidence type="ECO:0000313" key="1">
    <source>
        <dbReference type="EMBL" id="MBJ6127175.1"/>
    </source>
</evidence>
<protein>
    <submittedName>
        <fullName evidence="1">AroM family protein</fullName>
    </submittedName>
</protein>
<reference evidence="2" key="1">
    <citation type="submission" date="2020-12" db="EMBL/GenBank/DDBJ databases">
        <title>Hymenobacter sp.</title>
        <authorList>
            <person name="Kim M.K."/>
        </authorList>
    </citation>
    <scope>NUCLEOTIDE SEQUENCE [LARGE SCALE GENOMIC DNA]</scope>
    <source>
        <strain evidence="2">BT325</strain>
    </source>
</reference>
<dbReference type="NCBIfam" id="NF007788">
    <property type="entry name" value="PRK10481.1"/>
    <property type="match status" value="1"/>
</dbReference>
<dbReference type="InterPro" id="IPR010843">
    <property type="entry name" value="Uncharacterised_AroM"/>
</dbReference>
<gene>
    <name evidence="1" type="ORF">JAO75_17370</name>
</gene>